<comment type="caution">
    <text evidence="2">The sequence shown here is derived from an EMBL/GenBank/DDBJ whole genome shotgun (WGS) entry which is preliminary data.</text>
</comment>
<evidence type="ECO:0000256" key="1">
    <source>
        <dbReference type="SAM" id="Phobius"/>
    </source>
</evidence>
<dbReference type="RefSeq" id="WP_035757622.1">
    <property type="nucleotide sequence ID" value="NZ_JRNH01000031.1"/>
</dbReference>
<evidence type="ECO:0000313" key="3">
    <source>
        <dbReference type="Proteomes" id="UP000053528"/>
    </source>
</evidence>
<keyword evidence="1" id="KW-1133">Transmembrane helix</keyword>
<dbReference type="EMBL" id="JRNH01000031">
    <property type="protein sequence ID" value="KGF19643.1"/>
    <property type="molecule type" value="Genomic_DNA"/>
</dbReference>
<feature type="transmembrane region" description="Helical" evidence="1">
    <location>
        <begin position="24"/>
        <end position="46"/>
    </location>
</feature>
<protein>
    <submittedName>
        <fullName evidence="2">Uncharacterized protein</fullName>
    </submittedName>
</protein>
<gene>
    <name evidence="2" type="ORF">HMPREF2128_09695</name>
</gene>
<name>A0A095YBM9_9MICC</name>
<dbReference type="Proteomes" id="UP000053528">
    <property type="component" value="Unassembled WGS sequence"/>
</dbReference>
<keyword evidence="1" id="KW-0812">Transmembrane</keyword>
<keyword evidence="1" id="KW-0472">Membrane</keyword>
<dbReference type="InterPro" id="IPR046550">
    <property type="entry name" value="DUF6704"/>
</dbReference>
<organism evidence="2 3">
    <name type="scientific">Pseudoglutamicibacter albus DNF00011</name>
    <dbReference type="NCBI Taxonomy" id="1401063"/>
    <lineage>
        <taxon>Bacteria</taxon>
        <taxon>Bacillati</taxon>
        <taxon>Actinomycetota</taxon>
        <taxon>Actinomycetes</taxon>
        <taxon>Micrococcales</taxon>
        <taxon>Micrococcaceae</taxon>
        <taxon>Pseudoglutamicibacter</taxon>
    </lineage>
</organism>
<dbReference type="Pfam" id="PF20447">
    <property type="entry name" value="DUF6704"/>
    <property type="match status" value="1"/>
</dbReference>
<accession>A0A095YBM9</accession>
<sequence>MPLDRQTIAHDPIHEQHLGHGNTVASWAMFTIMFVGFLLSCVAFTIPNWVLFWAGGVIFVVGIIAGVVLKAAGFGVGGSRTKHD</sequence>
<evidence type="ECO:0000313" key="2">
    <source>
        <dbReference type="EMBL" id="KGF19643.1"/>
    </source>
</evidence>
<feature type="transmembrane region" description="Helical" evidence="1">
    <location>
        <begin position="52"/>
        <end position="72"/>
    </location>
</feature>
<reference evidence="2 3" key="1">
    <citation type="submission" date="2014-07" db="EMBL/GenBank/DDBJ databases">
        <authorList>
            <person name="McCorrison J."/>
            <person name="Sanka R."/>
            <person name="Torralba M."/>
            <person name="Gillis M."/>
            <person name="Haft D.H."/>
            <person name="Methe B."/>
            <person name="Sutton G."/>
            <person name="Nelson K.E."/>
        </authorList>
    </citation>
    <scope>NUCLEOTIDE SEQUENCE [LARGE SCALE GENOMIC DNA]</scope>
    <source>
        <strain evidence="2 3">DNF00011</strain>
    </source>
</reference>
<dbReference type="NCBIfam" id="NF041681">
    <property type="entry name" value="HGxxPAAW"/>
    <property type="match status" value="1"/>
</dbReference>
<dbReference type="AlphaFoldDB" id="A0A095YBM9"/>
<proteinExistence type="predicted"/>